<protein>
    <submittedName>
        <fullName evidence="2">Phosphatase PAP2 family protein</fullName>
    </submittedName>
</protein>
<accession>A0A418N1X7</accession>
<dbReference type="AlphaFoldDB" id="A0A418N1X7"/>
<dbReference type="PANTHER" id="PTHR34599">
    <property type="entry name" value="PEROXIDASE-RELATED"/>
    <property type="match status" value="1"/>
</dbReference>
<dbReference type="OrthoDB" id="103227at2"/>
<dbReference type="InterPro" id="IPR036938">
    <property type="entry name" value="PAP2/HPO_sf"/>
</dbReference>
<reference evidence="2 3" key="1">
    <citation type="submission" date="2018-08" db="EMBL/GenBank/DDBJ databases">
        <title>Jishengella sp. nov., isolated from a root of Azadirachta indica A. Juss. var. siamensis Valenton.</title>
        <authorList>
            <person name="Kuncharoen N."/>
            <person name="Tanasupawat S."/>
            <person name="Kudo T."/>
            <person name="Ohkuma M."/>
        </authorList>
    </citation>
    <scope>NUCLEOTIDE SEQUENCE [LARGE SCALE GENOMIC DNA]</scope>
    <source>
        <strain evidence="2 3">AZ1-13</strain>
    </source>
</reference>
<comment type="caution">
    <text evidence="2">The sequence shown here is derived from an EMBL/GenBank/DDBJ whole genome shotgun (WGS) entry which is preliminary data.</text>
</comment>
<proteinExistence type="predicted"/>
<name>A0A418N1X7_9ACTN</name>
<dbReference type="Proteomes" id="UP000283832">
    <property type="component" value="Unassembled WGS sequence"/>
</dbReference>
<keyword evidence="3" id="KW-1185">Reference proteome</keyword>
<dbReference type="InterPro" id="IPR000326">
    <property type="entry name" value="PAP2/HPO"/>
</dbReference>
<gene>
    <name evidence="2" type="ORF">D2L64_00355</name>
</gene>
<evidence type="ECO:0000259" key="1">
    <source>
        <dbReference type="Pfam" id="PF01569"/>
    </source>
</evidence>
<dbReference type="Pfam" id="PF01569">
    <property type="entry name" value="PAP2"/>
    <property type="match status" value="1"/>
</dbReference>
<dbReference type="CDD" id="cd03398">
    <property type="entry name" value="PAP2_haloperoxidase"/>
    <property type="match status" value="1"/>
</dbReference>
<dbReference type="EMBL" id="QXEC01000001">
    <property type="protein sequence ID" value="RIV41598.1"/>
    <property type="molecule type" value="Genomic_DNA"/>
</dbReference>
<sequence>MMHGAIYDAANSVGCAWNAKLQGIGCNAEPYLVQVEMREDLDPVLETAIDYAAVTVLRSTFPQLDFDADLAGAQQGRSQAANEVESARAGTAAARAMIDARAGDGSTNNTAYVHGTAPGDWRPTGSGPAATPNWGLVTPFALTSGAQVRPPLPGGFASTAALLASPLYAAQVNEVKELGREDSSTRTAEQTEIAWFWANDLDGTYKPPGQHFAHTQIVARQQQLDQTRNARLFALVAISMADAGIAAWDAKYRTPVDLWRPETAIQLAGTDGNSATTADPNWKPLSADRDGNNFSPAFPAYISGHATFGAAWAGAMRNYFGTDAMTFTATTEDPHAVGVTRTFTSFSAAATEDARSRIYLGVHYQFDADQGLATGTAVADHAAANHLQAAPEFDFIGPFTFEQDCRADGDARVATSDYYEFFCDGFLGEWFLYIR</sequence>
<feature type="domain" description="Phosphatidic acid phosphatase type 2/haloperoxidase" evidence="1">
    <location>
        <begin position="258"/>
        <end position="379"/>
    </location>
</feature>
<dbReference type="PANTHER" id="PTHR34599:SF1">
    <property type="entry name" value="PHOSPHATIDIC ACID PHOSPHATASE TYPE 2_HALOPEROXIDASE DOMAIN-CONTAINING PROTEIN"/>
    <property type="match status" value="1"/>
</dbReference>
<dbReference type="SUPFAM" id="SSF48317">
    <property type="entry name" value="Acid phosphatase/Vanadium-dependent haloperoxidase"/>
    <property type="match status" value="1"/>
</dbReference>
<evidence type="ECO:0000313" key="2">
    <source>
        <dbReference type="EMBL" id="RIV41598.1"/>
    </source>
</evidence>
<dbReference type="Gene3D" id="1.10.606.20">
    <property type="match status" value="1"/>
</dbReference>
<organism evidence="2 3">
    <name type="scientific">Micromonospora radicis</name>
    <dbReference type="NCBI Taxonomy" id="1894971"/>
    <lineage>
        <taxon>Bacteria</taxon>
        <taxon>Bacillati</taxon>
        <taxon>Actinomycetota</taxon>
        <taxon>Actinomycetes</taxon>
        <taxon>Micromonosporales</taxon>
        <taxon>Micromonosporaceae</taxon>
        <taxon>Micromonospora</taxon>
    </lineage>
</organism>
<dbReference type="InterPro" id="IPR052559">
    <property type="entry name" value="V-haloperoxidase"/>
</dbReference>
<evidence type="ECO:0000313" key="3">
    <source>
        <dbReference type="Proteomes" id="UP000283832"/>
    </source>
</evidence>